<keyword evidence="13" id="KW-0424">Laminin EGF-like domain</keyword>
<dbReference type="FunFam" id="1.25.40.610:FF:000005">
    <property type="entry name" value="cadherin EGF LAG seven-pass G-type receptor 2"/>
    <property type="match status" value="1"/>
</dbReference>
<feature type="transmembrane region" description="Helical" evidence="15">
    <location>
        <begin position="1426"/>
        <end position="1450"/>
    </location>
</feature>
<dbReference type="CDD" id="cd00054">
    <property type="entry name" value="EGF_CA"/>
    <property type="match status" value="2"/>
</dbReference>
<dbReference type="OrthoDB" id="26203at2759"/>
<dbReference type="InterPro" id="IPR017981">
    <property type="entry name" value="GPCR_2-like_7TM"/>
</dbReference>
<feature type="transmembrane region" description="Helical" evidence="15">
    <location>
        <begin position="1280"/>
        <end position="1301"/>
    </location>
</feature>
<dbReference type="GO" id="GO:0007166">
    <property type="term" value="P:cell surface receptor signaling pathway"/>
    <property type="evidence" value="ECO:0007669"/>
    <property type="project" value="InterPro"/>
</dbReference>
<feature type="domain" description="Laminin G" evidence="16">
    <location>
        <begin position="548"/>
        <end position="709"/>
    </location>
</feature>
<dbReference type="FunFam" id="1.20.1070.10:FF:000202">
    <property type="entry name" value="Cadherin EGF LAG seven-pass G-type receptor"/>
    <property type="match status" value="1"/>
</dbReference>
<keyword evidence="2" id="KW-0217">Developmental protein</keyword>
<dbReference type="Pfam" id="PF02793">
    <property type="entry name" value="HRM"/>
    <property type="match status" value="1"/>
</dbReference>
<feature type="transmembrane region" description="Helical" evidence="15">
    <location>
        <begin position="1471"/>
        <end position="1490"/>
    </location>
</feature>
<dbReference type="Gene3D" id="4.10.1240.10">
    <property type="entry name" value="GPCR, family 2, extracellular hormone receptor domain"/>
    <property type="match status" value="1"/>
</dbReference>
<dbReference type="InterPro" id="IPR013320">
    <property type="entry name" value="ConA-like_dom_sf"/>
</dbReference>
<dbReference type="SMART" id="SM00181">
    <property type="entry name" value="EGF"/>
    <property type="match status" value="4"/>
</dbReference>
<feature type="disulfide bond" evidence="12">
    <location>
        <begin position="737"/>
        <end position="746"/>
    </location>
</feature>
<dbReference type="SMART" id="SM00179">
    <property type="entry name" value="EGF_CA"/>
    <property type="match status" value="2"/>
</dbReference>
<feature type="compositionally biased region" description="Low complexity" evidence="14">
    <location>
        <begin position="1682"/>
        <end position="1698"/>
    </location>
</feature>
<evidence type="ECO:0000259" key="17">
    <source>
        <dbReference type="PROSITE" id="PS50026"/>
    </source>
</evidence>
<dbReference type="CDD" id="cd15441">
    <property type="entry name" value="7tmB2_CELSR_Adhesion_IV"/>
    <property type="match status" value="1"/>
</dbReference>
<dbReference type="KEGG" id="spu:580222"/>
<feature type="domain" description="Laminin EGF-like" evidence="18">
    <location>
        <begin position="841"/>
        <end position="888"/>
    </location>
</feature>
<dbReference type="EnsemblMetazoa" id="XM_031000089">
    <property type="protein sequence ID" value="XP_030855949"/>
    <property type="gene ID" value="LOC580222"/>
</dbReference>
<feature type="region of interest" description="Disordered" evidence="14">
    <location>
        <begin position="1656"/>
        <end position="1747"/>
    </location>
</feature>
<dbReference type="InterPro" id="IPR032471">
    <property type="entry name" value="AGRL2-4_GAIN_subdom_A"/>
</dbReference>
<evidence type="ECO:0000256" key="15">
    <source>
        <dbReference type="SAM" id="Phobius"/>
    </source>
</evidence>
<evidence type="ECO:0000256" key="11">
    <source>
        <dbReference type="ARBA" id="ARBA00023224"/>
    </source>
</evidence>
<evidence type="ECO:0000256" key="3">
    <source>
        <dbReference type="ARBA" id="ARBA00022475"/>
    </source>
</evidence>
<evidence type="ECO:0000256" key="9">
    <source>
        <dbReference type="ARBA" id="ARBA00023157"/>
    </source>
</evidence>
<keyword evidence="12" id="KW-0245">EGF-like domain</keyword>
<dbReference type="SUPFAM" id="SSF57196">
    <property type="entry name" value="EGF/Laminin"/>
    <property type="match status" value="1"/>
</dbReference>
<feature type="disulfide bond" evidence="12">
    <location>
        <begin position="534"/>
        <end position="543"/>
    </location>
</feature>
<evidence type="ECO:0000313" key="22">
    <source>
        <dbReference type="EnsemblMetazoa" id="XP_030855949"/>
    </source>
</evidence>
<feature type="disulfide bond" evidence="12">
    <location>
        <begin position="775"/>
        <end position="784"/>
    </location>
</feature>
<dbReference type="GO" id="GO:0004930">
    <property type="term" value="F:G protein-coupled receptor activity"/>
    <property type="evidence" value="ECO:0000318"/>
    <property type="project" value="GO_Central"/>
</dbReference>
<keyword evidence="10" id="KW-0675">Receptor</keyword>
<evidence type="ECO:0000259" key="19">
    <source>
        <dbReference type="PROSITE" id="PS50221"/>
    </source>
</evidence>
<evidence type="ECO:0000259" key="20">
    <source>
        <dbReference type="PROSITE" id="PS50227"/>
    </source>
</evidence>
<dbReference type="Gene3D" id="2.60.220.50">
    <property type="match status" value="1"/>
</dbReference>
<feature type="disulfide bond" evidence="13">
    <location>
        <begin position="841"/>
        <end position="853"/>
    </location>
</feature>
<dbReference type="GeneID" id="580222"/>
<dbReference type="RefSeq" id="XP_030855949.1">
    <property type="nucleotide sequence ID" value="XM_031000089.1"/>
</dbReference>
<dbReference type="Gene3D" id="2.60.120.200">
    <property type="match status" value="2"/>
</dbReference>
<feature type="domain" description="EGF-like" evidence="17">
    <location>
        <begin position="711"/>
        <end position="747"/>
    </location>
</feature>
<dbReference type="GO" id="GO:0005886">
    <property type="term" value="C:plasma membrane"/>
    <property type="evidence" value="ECO:0000318"/>
    <property type="project" value="GO_Central"/>
</dbReference>
<keyword evidence="9 12" id="KW-1015">Disulfide bond</keyword>
<dbReference type="InterPro" id="IPR001879">
    <property type="entry name" value="GPCR_2_extracellular_dom"/>
</dbReference>
<dbReference type="SMART" id="SM00303">
    <property type="entry name" value="GPS"/>
    <property type="match status" value="1"/>
</dbReference>
<reference evidence="23" key="1">
    <citation type="submission" date="2015-02" db="EMBL/GenBank/DDBJ databases">
        <title>Genome sequencing for Strongylocentrotus purpuratus.</title>
        <authorList>
            <person name="Murali S."/>
            <person name="Liu Y."/>
            <person name="Vee V."/>
            <person name="English A."/>
            <person name="Wang M."/>
            <person name="Skinner E."/>
            <person name="Han Y."/>
            <person name="Muzny D.M."/>
            <person name="Worley K.C."/>
            <person name="Gibbs R.A."/>
        </authorList>
    </citation>
    <scope>NUCLEOTIDE SEQUENCE</scope>
</reference>
<dbReference type="PANTHER" id="PTHR12011:SF471">
    <property type="entry name" value="G-PROTEIN COUPLED RECEPTORS FAMILY 2 PROFILE 2 DOMAIN-CONTAINING PROTEIN"/>
    <property type="match status" value="1"/>
</dbReference>
<dbReference type="PROSITE" id="PS50027">
    <property type="entry name" value="EGF_LAM_2"/>
    <property type="match status" value="1"/>
</dbReference>
<dbReference type="FunFam" id="4.10.1240.10:FF:000021">
    <property type="entry name" value="Cadherin EGF LAG seven-pass G-type receptor"/>
    <property type="match status" value="1"/>
</dbReference>
<dbReference type="Gene3D" id="2.10.25.10">
    <property type="entry name" value="Laminin"/>
    <property type="match status" value="3"/>
</dbReference>
<feature type="compositionally biased region" description="Polar residues" evidence="14">
    <location>
        <begin position="1601"/>
        <end position="1611"/>
    </location>
</feature>
<feature type="domain" description="GAIN-B" evidence="19">
    <location>
        <begin position="1098"/>
        <end position="1269"/>
    </location>
</feature>
<dbReference type="PROSITE" id="PS01186">
    <property type="entry name" value="EGF_2"/>
    <property type="match status" value="1"/>
</dbReference>
<feature type="domain" description="EGF-like" evidence="17">
    <location>
        <begin position="748"/>
        <end position="785"/>
    </location>
</feature>
<dbReference type="PROSITE" id="PS50261">
    <property type="entry name" value="G_PROTEIN_RECEP_F2_4"/>
    <property type="match status" value="1"/>
</dbReference>
<dbReference type="OMA" id="ACNDHIR"/>
<dbReference type="FunCoup" id="A0A7M7PUF3">
    <property type="interactions" value="576"/>
</dbReference>
<comment type="subcellular location">
    <subcellularLocation>
        <location evidence="1">Cell membrane</location>
        <topology evidence="1">Multi-pass membrane protein</topology>
    </subcellularLocation>
</comment>
<keyword evidence="7" id="KW-0297">G-protein coupled receptor</keyword>
<dbReference type="Pfam" id="PF00002">
    <property type="entry name" value="7tm_2"/>
    <property type="match status" value="1"/>
</dbReference>
<name>A0A7M7PUF3_STRPU</name>
<evidence type="ECO:0000256" key="5">
    <source>
        <dbReference type="ARBA" id="ARBA00022729"/>
    </source>
</evidence>
<dbReference type="InterPro" id="IPR000832">
    <property type="entry name" value="GPCR_2_secretin-like"/>
</dbReference>
<evidence type="ECO:0000259" key="18">
    <source>
        <dbReference type="PROSITE" id="PS50027"/>
    </source>
</evidence>
<dbReference type="InterPro" id="IPR036445">
    <property type="entry name" value="GPCR_2_extracell_dom_sf"/>
</dbReference>
<dbReference type="Gene3D" id="2.170.300.10">
    <property type="entry name" value="Tie2 ligand-binding domain superfamily"/>
    <property type="match status" value="1"/>
</dbReference>
<feature type="region of interest" description="Disordered" evidence="14">
    <location>
        <begin position="1581"/>
        <end position="1616"/>
    </location>
</feature>
<dbReference type="InterPro" id="IPR001881">
    <property type="entry name" value="EGF-like_Ca-bd_dom"/>
</dbReference>
<dbReference type="InterPro" id="IPR001791">
    <property type="entry name" value="Laminin_G"/>
</dbReference>
<dbReference type="PROSITE" id="PS00022">
    <property type="entry name" value="EGF_1"/>
    <property type="match status" value="3"/>
</dbReference>
<dbReference type="PROSITE" id="PS00010">
    <property type="entry name" value="ASX_HYDROXYL"/>
    <property type="match status" value="1"/>
</dbReference>
<evidence type="ECO:0000256" key="7">
    <source>
        <dbReference type="ARBA" id="ARBA00023040"/>
    </source>
</evidence>
<dbReference type="SMART" id="SM00008">
    <property type="entry name" value="HormR"/>
    <property type="match status" value="1"/>
</dbReference>
<keyword evidence="4 15" id="KW-0812">Transmembrane</keyword>
<feature type="compositionally biased region" description="Polar residues" evidence="14">
    <location>
        <begin position="1787"/>
        <end position="1797"/>
    </location>
</feature>
<keyword evidence="6 15" id="KW-1133">Transmembrane helix</keyword>
<dbReference type="InterPro" id="IPR002049">
    <property type="entry name" value="LE_dom"/>
</dbReference>
<evidence type="ECO:0000256" key="13">
    <source>
        <dbReference type="PROSITE-ProRule" id="PRU00460"/>
    </source>
</evidence>
<feature type="disulfide bond" evidence="13">
    <location>
        <begin position="862"/>
        <end position="871"/>
    </location>
</feature>
<feature type="compositionally biased region" description="Polar residues" evidence="14">
    <location>
        <begin position="1871"/>
        <end position="1880"/>
    </location>
</feature>
<protein>
    <submittedName>
        <fullName evidence="22">Uncharacterized protein</fullName>
    </submittedName>
</protein>
<evidence type="ECO:0000256" key="6">
    <source>
        <dbReference type="ARBA" id="ARBA00022989"/>
    </source>
</evidence>
<dbReference type="PROSITE" id="PS50227">
    <property type="entry name" value="G_PROTEIN_RECEP_F2_3"/>
    <property type="match status" value="1"/>
</dbReference>
<dbReference type="Pfam" id="PF01825">
    <property type="entry name" value="GPS"/>
    <property type="match status" value="1"/>
</dbReference>
<feature type="compositionally biased region" description="Polar residues" evidence="14">
    <location>
        <begin position="1656"/>
        <end position="1665"/>
    </location>
</feature>
<organism evidence="22 23">
    <name type="scientific">Strongylocentrotus purpuratus</name>
    <name type="common">Purple sea urchin</name>
    <dbReference type="NCBI Taxonomy" id="7668"/>
    <lineage>
        <taxon>Eukaryota</taxon>
        <taxon>Metazoa</taxon>
        <taxon>Echinodermata</taxon>
        <taxon>Eleutherozoa</taxon>
        <taxon>Echinozoa</taxon>
        <taxon>Echinoidea</taxon>
        <taxon>Euechinoidea</taxon>
        <taxon>Echinacea</taxon>
        <taxon>Camarodonta</taxon>
        <taxon>Echinidea</taxon>
        <taxon>Strongylocentrotidae</taxon>
        <taxon>Strongylocentrotus</taxon>
    </lineage>
</organism>
<evidence type="ECO:0000256" key="4">
    <source>
        <dbReference type="ARBA" id="ARBA00022692"/>
    </source>
</evidence>
<feature type="domain" description="EGF-like" evidence="17">
    <location>
        <begin position="508"/>
        <end position="544"/>
    </location>
</feature>
<reference evidence="22" key="2">
    <citation type="submission" date="2021-01" db="UniProtKB">
        <authorList>
            <consortium name="EnsemblMetazoa"/>
        </authorList>
    </citation>
    <scope>IDENTIFICATION</scope>
</reference>
<keyword evidence="5" id="KW-0732">Signal</keyword>
<feature type="domain" description="Laminin G" evidence="16">
    <location>
        <begin position="317"/>
        <end position="505"/>
    </location>
</feature>
<keyword evidence="23" id="KW-1185">Reference proteome</keyword>
<dbReference type="InterPro" id="IPR000152">
    <property type="entry name" value="EGF-type_Asp/Asn_hydroxyl_site"/>
</dbReference>
<dbReference type="GO" id="GO:0005509">
    <property type="term" value="F:calcium ion binding"/>
    <property type="evidence" value="ECO:0007669"/>
    <property type="project" value="InterPro"/>
</dbReference>
<dbReference type="InParanoid" id="A0A7M7PUF3"/>
<feature type="domain" description="G-protein coupled receptors family 2 profile 2" evidence="21">
    <location>
        <begin position="1278"/>
        <end position="1520"/>
    </location>
</feature>
<dbReference type="Pfam" id="PF02210">
    <property type="entry name" value="Laminin_G_2"/>
    <property type="match status" value="2"/>
</dbReference>
<feature type="domain" description="EGF-like" evidence="17">
    <location>
        <begin position="274"/>
        <end position="316"/>
    </location>
</feature>
<accession>A0A7M7PUF3</accession>
<dbReference type="PRINTS" id="PR00249">
    <property type="entry name" value="GPCRSECRETIN"/>
</dbReference>
<dbReference type="InterPro" id="IPR000742">
    <property type="entry name" value="EGF"/>
</dbReference>
<evidence type="ECO:0000313" key="23">
    <source>
        <dbReference type="Proteomes" id="UP000007110"/>
    </source>
</evidence>
<dbReference type="SUPFAM" id="SSF49899">
    <property type="entry name" value="Concanavalin A-like lectins/glucanases"/>
    <property type="match status" value="2"/>
</dbReference>
<dbReference type="Pfam" id="PF00053">
    <property type="entry name" value="EGF_laminin"/>
    <property type="match status" value="1"/>
</dbReference>
<evidence type="ECO:0000256" key="2">
    <source>
        <dbReference type="ARBA" id="ARBA00022473"/>
    </source>
</evidence>
<dbReference type="PROSITE" id="PS50026">
    <property type="entry name" value="EGF_3"/>
    <property type="match status" value="4"/>
</dbReference>
<keyword evidence="3" id="KW-1003">Cell membrane</keyword>
<dbReference type="PROSITE" id="PS50221">
    <property type="entry name" value="GAIN_B"/>
    <property type="match status" value="1"/>
</dbReference>
<feature type="domain" description="G-protein coupled receptors family 2 profile 1" evidence="20">
    <location>
        <begin position="870"/>
        <end position="946"/>
    </location>
</feature>
<proteinExistence type="predicted"/>
<sequence>MCPQNVIHTVQPTLDINTKVKRLSRRKKRQYVKARSLAGTQEDFEKYRALKKESRFACKQACNDHIRNIISPESKCNPKRFWSFINSKKCDTQLVLLLLSHQEESSNLTALPRQIPSTNSLHQFLPKRSAQLIFQTKVTVDPYPSMEDIDISPAGVNKLLSGLDPFKATGPDGISARLLKVLADEVTRMTVASTTRFALKMMHLQEDLNSLQQWESDWLMTFNLQKCQTISVTKKRTPINKTYSIHGQALEKVSSAKNSCFHFYPGTNCEIDSGTERCTGSTDSICKHGGTCRNFLNGGFDCSCPNPYEFDGPFCEVRTRNFPPKSFMMFWSLSQRVRLQLSVSFSSTEPNGLIFYNGRYNQQHDFIALEIVNSQVRFSFSTGSIVTTVTASRQGGVSDGEWHTVAIDYNFRTARIILDDCDPAVALDNGHQFDDFTCAAETQFLGELRFLDLNGPFIIGGLPELPSEFPVENTDFDGCLRDIYINNELLDLATNVEDYNTEPGCPHKANFCESDPCHTGGSCENGWDRYHCHCSSGSGGVNCQEALSTPIRFIGESYMRFDLTHTVSLPWTNRVVFRTGQPNGVLMFIQLSNNINIRIELVEGHLHYVTSSVDVQLDQVTFNDREWHDIKAEWKNDKIKLSSDFDKYKTSVRATDAINGKTVERVDLGGRLTDNGMYNAFTGCMQGMSIGERPLDPSTVEGVNIEEGCNVPRACETAKCPIHSVCVDLWDANECQCNKGYVGPDCVSACDLRVCEHGSSCTLDPSSEFGYTCSCSDLYYGDHCENIINECADDWWGHQICGPCECDEEMGFESACNKTTSECYCAEHSYRPSDSDTCYPCNCYEIGSLGQDCNQETGACTCKRGAIGRRCDECVDPHAEVTLRGCEVVYDSCPKRFAEALWWPRTKFGKTATLDCPGESYGFATRYCDIETNWQTPSLFNCTSDNFLRLQNILQTLQNGQKLYPEVSFNIAMQLQEATNETDLFHGNDINIAYQVLGYLLRHESKQVGLNVTATIMKSFTKNIVETVSRLFEPQNRIHWEMIQQTSRGTAEIMEDMEKFALNIAKFTNSFSYTPEFSIITPNIIMHHDIILRDNFSMRAVPEYEMETLLSLEDNSQVHIPGDLVKPRTEIDDPNQISVTSNVAVTAFILYSTLQNLLPNSTKDNVRKPTNDVGQIIDSPVVSFSIYDELANGTLPDPLLTPVIVEFQSIDAVNRSGPQCVYWDFEFNNGTGGWSTYGCELSGYNRTHINCSCSHLTNIAVIMDNAPYMYVEEVMITLSIAVYIGVGIAILCLLITFLTLLGVSNLHTNLNSIHINLCFVLIAAEVTFGVGISTENNYACTAVAIILHYALLAAFGWMFVEGVHLYRMMTEIRDINTGPMTYSYVLSYGLSALIVGLAVPLSNINYGSQVNSRNEHFCWFSVDDLLIWSFAGPVLAVVAMNMVVIFLAIMESCRSANKNPEFGKLRSGIRSAGILLPLLGITWVFGLLAVNQTLIIYQYLFAIFNSITGLAILLFHCGLDYRVRNEWCRCCHRMQGKQYKPEINTSTNSRSALTYSKNDSVGTPGRYNIGISTASVGASSRSSKLSINPHTYRPDGYLRKTASTTTTSPSNHFDYVPSYYKNNAETNLDAHMGMMGHTNPVMNVLDWDYDYSVANRTPSSGSFHTNPRRRKRRDNDSDSDSDASVQRQRDSMSLASSHSSDDEELAPLPNKEQWKSTPKKVNLPDNIPQTVIAPVHSTPKVKPSPEMLHKKIYSGDILTSDNETRHRAELKILDPKLPPPESDREGSQYSGSVSGSRTHLPAVSQRPDILPLKGIMKTPGSSHKGSPNTSSSSHSSLAKIPADVIGHQDKLTVRPAGGQGDNDSDYVDITSGGSSNETSV</sequence>
<feature type="transmembrane region" description="Helical" evidence="15">
    <location>
        <begin position="1496"/>
        <end position="1515"/>
    </location>
</feature>
<feature type="disulfide bond" evidence="13">
    <location>
        <begin position="843"/>
        <end position="860"/>
    </location>
</feature>
<evidence type="ECO:0000256" key="14">
    <source>
        <dbReference type="SAM" id="MobiDB-lite"/>
    </source>
</evidence>
<keyword evidence="11" id="KW-0807">Transducer</keyword>
<evidence type="ECO:0000256" key="8">
    <source>
        <dbReference type="ARBA" id="ARBA00023136"/>
    </source>
</evidence>
<evidence type="ECO:0000256" key="12">
    <source>
        <dbReference type="PROSITE-ProRule" id="PRU00076"/>
    </source>
</evidence>
<dbReference type="CDD" id="cd00110">
    <property type="entry name" value="LamG"/>
    <property type="match status" value="2"/>
</dbReference>
<dbReference type="PANTHER" id="PTHR12011">
    <property type="entry name" value="ADHESION G-PROTEIN COUPLED RECEPTOR"/>
    <property type="match status" value="1"/>
</dbReference>
<feature type="transmembrane region" description="Helical" evidence="15">
    <location>
        <begin position="1381"/>
        <end position="1406"/>
    </location>
</feature>
<dbReference type="CDD" id="cd00055">
    <property type="entry name" value="EGF_Lam"/>
    <property type="match status" value="1"/>
</dbReference>
<comment type="caution">
    <text evidence="12">Lacks conserved residue(s) required for the propagation of feature annotation.</text>
</comment>
<dbReference type="InterPro" id="IPR000203">
    <property type="entry name" value="GPS"/>
</dbReference>
<dbReference type="InterPro" id="IPR046338">
    <property type="entry name" value="GAIN_dom_sf"/>
</dbReference>
<dbReference type="SMART" id="SM00282">
    <property type="entry name" value="LamG"/>
    <property type="match status" value="2"/>
</dbReference>
<dbReference type="SMART" id="SM00180">
    <property type="entry name" value="EGF_Lam"/>
    <property type="match status" value="1"/>
</dbReference>
<keyword evidence="8 15" id="KW-0472">Membrane</keyword>
<dbReference type="Pfam" id="PF16489">
    <property type="entry name" value="GAIN"/>
    <property type="match status" value="1"/>
</dbReference>
<evidence type="ECO:0000256" key="10">
    <source>
        <dbReference type="ARBA" id="ARBA00023170"/>
    </source>
</evidence>
<feature type="compositionally biased region" description="Low complexity" evidence="14">
    <location>
        <begin position="1821"/>
        <end position="1836"/>
    </location>
</feature>
<dbReference type="PROSITE" id="PS50025">
    <property type="entry name" value="LAM_G_DOMAIN"/>
    <property type="match status" value="2"/>
</dbReference>
<dbReference type="GO" id="GO:0007186">
    <property type="term" value="P:G protein-coupled receptor signaling pathway"/>
    <property type="evidence" value="ECO:0000318"/>
    <property type="project" value="GO_Central"/>
</dbReference>
<feature type="region of interest" description="Disordered" evidence="14">
    <location>
        <begin position="1771"/>
        <end position="1880"/>
    </location>
</feature>
<dbReference type="Gene3D" id="1.25.40.610">
    <property type="match status" value="1"/>
</dbReference>
<feature type="transmembrane region" description="Helical" evidence="15">
    <location>
        <begin position="1338"/>
        <end position="1360"/>
    </location>
</feature>
<evidence type="ECO:0000259" key="16">
    <source>
        <dbReference type="PROSITE" id="PS50025"/>
    </source>
</evidence>
<dbReference type="Proteomes" id="UP000007110">
    <property type="component" value="Unassembled WGS sequence"/>
</dbReference>
<feature type="transmembrane region" description="Helical" evidence="15">
    <location>
        <begin position="1313"/>
        <end position="1332"/>
    </location>
</feature>
<dbReference type="InterPro" id="IPR057244">
    <property type="entry name" value="GAIN_B"/>
</dbReference>
<evidence type="ECO:0000256" key="1">
    <source>
        <dbReference type="ARBA" id="ARBA00004651"/>
    </source>
</evidence>
<dbReference type="Gene3D" id="1.20.1070.10">
    <property type="entry name" value="Rhodopsin 7-helix transmembrane proteins"/>
    <property type="match status" value="1"/>
</dbReference>
<evidence type="ECO:0000259" key="21">
    <source>
        <dbReference type="PROSITE" id="PS50261"/>
    </source>
</evidence>